<feature type="transmembrane region" description="Helical" evidence="5">
    <location>
        <begin position="39"/>
        <end position="60"/>
    </location>
</feature>
<dbReference type="Pfam" id="PF08507">
    <property type="entry name" value="COPI_assoc"/>
    <property type="match status" value="1"/>
</dbReference>
<dbReference type="PANTHER" id="PTHR38894">
    <property type="entry name" value="TRANSMEMBRANE PROTEIN"/>
    <property type="match status" value="1"/>
</dbReference>
<feature type="transmembrane region" description="Helical" evidence="5">
    <location>
        <begin position="12"/>
        <end position="33"/>
    </location>
</feature>
<comment type="subcellular location">
    <subcellularLocation>
        <location evidence="1">Membrane</location>
        <topology evidence="1">Multi-pass membrane protein</topology>
    </subcellularLocation>
</comment>
<evidence type="ECO:0000313" key="6">
    <source>
        <dbReference type="EMBL" id="KAF0684175.1"/>
    </source>
</evidence>
<sequence length="160" mass="17760">MACIRRSASSVGFLNLVIAVLQVIAGINGFLSIPNLLTLNLAPIFISAYAIIFAIPLFLFECKFKRFHRTLRRQMGFMFHFYGRCAYMVFIAFLDVGIPGGLGAIIAILIGVNLFFMLSLRCCGALPDEAKPLKMSHQENYHATMLSPKNVAKAAHFLTQ</sequence>
<evidence type="ECO:0000256" key="3">
    <source>
        <dbReference type="ARBA" id="ARBA00022989"/>
    </source>
</evidence>
<evidence type="ECO:0000313" key="8">
    <source>
        <dbReference type="Proteomes" id="UP000332933"/>
    </source>
</evidence>
<name>A0A485LP11_9STRA</name>
<feature type="transmembrane region" description="Helical" evidence="5">
    <location>
        <begin position="81"/>
        <end position="98"/>
    </location>
</feature>
<evidence type="ECO:0000256" key="2">
    <source>
        <dbReference type="ARBA" id="ARBA00022692"/>
    </source>
</evidence>
<evidence type="ECO:0000256" key="1">
    <source>
        <dbReference type="ARBA" id="ARBA00004141"/>
    </source>
</evidence>
<evidence type="ECO:0000313" key="7">
    <source>
        <dbReference type="EMBL" id="VFU00469.1"/>
    </source>
</evidence>
<proteinExistence type="predicted"/>
<gene>
    <name evidence="7" type="primary">Aste57867_23825</name>
    <name evidence="6" type="ORF">As57867_023752</name>
    <name evidence="7" type="ORF">ASTE57867_23825</name>
</gene>
<dbReference type="AlphaFoldDB" id="A0A485LP11"/>
<keyword evidence="2 5" id="KW-0812">Transmembrane</keyword>
<organism evidence="7 8">
    <name type="scientific">Aphanomyces stellatus</name>
    <dbReference type="NCBI Taxonomy" id="120398"/>
    <lineage>
        <taxon>Eukaryota</taxon>
        <taxon>Sar</taxon>
        <taxon>Stramenopiles</taxon>
        <taxon>Oomycota</taxon>
        <taxon>Saprolegniomycetes</taxon>
        <taxon>Saprolegniales</taxon>
        <taxon>Verrucalvaceae</taxon>
        <taxon>Aphanomyces</taxon>
    </lineage>
</organism>
<dbReference type="GO" id="GO:0016020">
    <property type="term" value="C:membrane"/>
    <property type="evidence" value="ECO:0007669"/>
    <property type="project" value="UniProtKB-SubCell"/>
</dbReference>
<dbReference type="PANTHER" id="PTHR38894:SF1">
    <property type="entry name" value="TRANSMEMBRANE PROTEIN"/>
    <property type="match status" value="1"/>
</dbReference>
<evidence type="ECO:0000256" key="5">
    <source>
        <dbReference type="SAM" id="Phobius"/>
    </source>
</evidence>
<evidence type="ECO:0000256" key="4">
    <source>
        <dbReference type="ARBA" id="ARBA00023136"/>
    </source>
</evidence>
<reference evidence="7 8" key="1">
    <citation type="submission" date="2019-03" db="EMBL/GenBank/DDBJ databases">
        <authorList>
            <person name="Gaulin E."/>
            <person name="Dumas B."/>
        </authorList>
    </citation>
    <scope>NUCLEOTIDE SEQUENCE [LARGE SCALE GENOMIC DNA]</scope>
    <source>
        <strain evidence="7">CBS 568.67</strain>
    </source>
</reference>
<dbReference type="Proteomes" id="UP000332933">
    <property type="component" value="Unassembled WGS sequence"/>
</dbReference>
<keyword evidence="8" id="KW-1185">Reference proteome</keyword>
<keyword evidence="3 5" id="KW-1133">Transmembrane helix</keyword>
<dbReference type="OrthoDB" id="68128at2759"/>
<dbReference type="EMBL" id="CAADRA010007339">
    <property type="protein sequence ID" value="VFU00469.1"/>
    <property type="molecule type" value="Genomic_DNA"/>
</dbReference>
<dbReference type="EMBL" id="VJMH01007313">
    <property type="protein sequence ID" value="KAF0684175.1"/>
    <property type="molecule type" value="Genomic_DNA"/>
</dbReference>
<keyword evidence="4 5" id="KW-0472">Membrane</keyword>
<accession>A0A485LP11</accession>
<dbReference type="InterPro" id="IPR013714">
    <property type="entry name" value="Golgi_TVP15"/>
</dbReference>
<protein>
    <submittedName>
        <fullName evidence="7">Aste57867_23825 protein</fullName>
    </submittedName>
</protein>
<reference evidence="6" key="2">
    <citation type="submission" date="2019-06" db="EMBL/GenBank/DDBJ databases">
        <title>Genomics analysis of Aphanomyces spp. identifies a new class of oomycete effector associated with host adaptation.</title>
        <authorList>
            <person name="Gaulin E."/>
        </authorList>
    </citation>
    <scope>NUCLEOTIDE SEQUENCE</scope>
    <source>
        <strain evidence="6">CBS 578.67</strain>
    </source>
</reference>
<feature type="transmembrane region" description="Helical" evidence="5">
    <location>
        <begin position="104"/>
        <end position="126"/>
    </location>
</feature>